<dbReference type="EMBL" id="JAHQXF010000001">
    <property type="protein sequence ID" value="MBV0924396.1"/>
    <property type="molecule type" value="Genomic_DNA"/>
</dbReference>
<comment type="caution">
    <text evidence="2">The sequence shown here is derived from an EMBL/GenBank/DDBJ whole genome shotgun (WGS) entry which is preliminary data.</text>
</comment>
<evidence type="ECO:0000313" key="3">
    <source>
        <dbReference type="Proteomes" id="UP000766550"/>
    </source>
</evidence>
<proteinExistence type="predicted"/>
<feature type="transmembrane region" description="Helical" evidence="1">
    <location>
        <begin position="88"/>
        <end position="110"/>
    </location>
</feature>
<keyword evidence="1" id="KW-0812">Transmembrane</keyword>
<gene>
    <name evidence="2" type="ORF">KTS45_09295</name>
</gene>
<feature type="transmembrane region" description="Helical" evidence="1">
    <location>
        <begin position="7"/>
        <end position="24"/>
    </location>
</feature>
<reference evidence="2 3" key="1">
    <citation type="submission" date="2021-06" db="EMBL/GenBank/DDBJ databases">
        <title>New haloarchaea isolates fom saline soil.</title>
        <authorList>
            <person name="Duran-Viseras A."/>
            <person name="Sanchez-Porro C.S."/>
            <person name="Ventosa A."/>
        </authorList>
    </citation>
    <scope>NUCLEOTIDE SEQUENCE [LARGE SCALE GENOMIC DNA]</scope>
    <source>
        <strain evidence="2 3">JCM 183640</strain>
    </source>
</reference>
<name>A0A8J7YBV3_9EURY</name>
<feature type="transmembrane region" description="Helical" evidence="1">
    <location>
        <begin position="62"/>
        <end position="82"/>
    </location>
</feature>
<dbReference type="Proteomes" id="UP000766550">
    <property type="component" value="Unassembled WGS sequence"/>
</dbReference>
<organism evidence="2 3">
    <name type="scientific">Haloarcula limicola</name>
    <dbReference type="NCBI Taxonomy" id="1429915"/>
    <lineage>
        <taxon>Archaea</taxon>
        <taxon>Methanobacteriati</taxon>
        <taxon>Methanobacteriota</taxon>
        <taxon>Stenosarchaea group</taxon>
        <taxon>Halobacteria</taxon>
        <taxon>Halobacteriales</taxon>
        <taxon>Haloarculaceae</taxon>
        <taxon>Haloarcula</taxon>
    </lineage>
</organism>
<dbReference type="OrthoDB" id="240943at2157"/>
<feature type="transmembrane region" description="Helical" evidence="1">
    <location>
        <begin position="30"/>
        <end position="50"/>
    </location>
</feature>
<dbReference type="RefSeq" id="WP_162317455.1">
    <property type="nucleotide sequence ID" value="NZ_JAHQXF010000001.1"/>
</dbReference>
<dbReference type="AlphaFoldDB" id="A0A8J7YBV3"/>
<evidence type="ECO:0000256" key="1">
    <source>
        <dbReference type="SAM" id="Phobius"/>
    </source>
</evidence>
<accession>A0A8J7YBV3</accession>
<evidence type="ECO:0000313" key="2">
    <source>
        <dbReference type="EMBL" id="MBV0924396.1"/>
    </source>
</evidence>
<sequence>MEPRTKVLLTDGFLAVLCLVQVWLNIDDGVSWPLAALFTVTTVLAIYAGEHGATDRLPGSKITRTVALIVVLGAAILTGGYLLGPDLITSILLAGLAGLGVGMLCYRAYFGLVRPVPPTRLERV</sequence>
<keyword evidence="1" id="KW-0472">Membrane</keyword>
<keyword evidence="3" id="KW-1185">Reference proteome</keyword>
<protein>
    <submittedName>
        <fullName evidence="2">Uncharacterized protein</fullName>
    </submittedName>
</protein>
<keyword evidence="1" id="KW-1133">Transmembrane helix</keyword>